<dbReference type="GO" id="GO:0016020">
    <property type="term" value="C:membrane"/>
    <property type="evidence" value="ECO:0007669"/>
    <property type="project" value="UniProtKB-SubCell"/>
</dbReference>
<dbReference type="InterPro" id="IPR000620">
    <property type="entry name" value="EamA_dom"/>
</dbReference>
<protein>
    <recommendedName>
        <fullName evidence="6">WAT1-related protein</fullName>
    </recommendedName>
</protein>
<dbReference type="InterPro" id="IPR030184">
    <property type="entry name" value="WAT1-related"/>
</dbReference>
<organism evidence="8 9">
    <name type="scientific">Lithocarpus litseifolius</name>
    <dbReference type="NCBI Taxonomy" id="425828"/>
    <lineage>
        <taxon>Eukaryota</taxon>
        <taxon>Viridiplantae</taxon>
        <taxon>Streptophyta</taxon>
        <taxon>Embryophyta</taxon>
        <taxon>Tracheophyta</taxon>
        <taxon>Spermatophyta</taxon>
        <taxon>Magnoliopsida</taxon>
        <taxon>eudicotyledons</taxon>
        <taxon>Gunneridae</taxon>
        <taxon>Pentapetalae</taxon>
        <taxon>rosids</taxon>
        <taxon>fabids</taxon>
        <taxon>Fagales</taxon>
        <taxon>Fagaceae</taxon>
        <taxon>Lithocarpus</taxon>
    </lineage>
</organism>
<keyword evidence="3 6" id="KW-0812">Transmembrane</keyword>
<evidence type="ECO:0000313" key="9">
    <source>
        <dbReference type="Proteomes" id="UP001459277"/>
    </source>
</evidence>
<comment type="caution">
    <text evidence="8">The sequence shown here is derived from an EMBL/GenBank/DDBJ whole genome shotgun (WGS) entry which is preliminary data.</text>
</comment>
<comment type="subcellular location">
    <subcellularLocation>
        <location evidence="1 6">Membrane</location>
        <topology evidence="1 6">Multi-pass membrane protein</topology>
    </subcellularLocation>
</comment>
<sequence>MGEFAYYKPALAMIGLQFIYAGFALFTRVALLQGMSPRVFVVYRQVIATLIMAPIACFTRRRTSGPISLGIRSFSLIFVTSLIGVTANQNAYFEGLYLASSTAASAMVNLIPAITFVMAAILGMEKVNMRSFRSSAKIIGTIVCVGGAISMALLKGPKLLNMELLPSKSFFGAGGDNWLLGCLSLFGSSCFWSFWVIMQVPVTACVPDHIYSSTWMLFFAMIQSAMFALLTENGPEAWYLHSVEEFGCCLYAGIGSAVTFFVQTWCISQRGPLFSAMFNPLCTVITTIIASMFLHEELYTGSLLGAFAVIIGLYVVLWGKAEDLKQIKQEAVPKLQHDHEKMGQVLINESSEGKNSKVDLEEPLLS</sequence>
<dbReference type="Proteomes" id="UP001459277">
    <property type="component" value="Unassembled WGS sequence"/>
</dbReference>
<dbReference type="PANTHER" id="PTHR31218">
    <property type="entry name" value="WAT1-RELATED PROTEIN"/>
    <property type="match status" value="1"/>
</dbReference>
<comment type="similarity">
    <text evidence="2 6">Belongs to the drug/metabolite transporter (DMT) superfamily. Plant drug/metabolite exporter (P-DME) (TC 2.A.7.4) family.</text>
</comment>
<evidence type="ECO:0000256" key="1">
    <source>
        <dbReference type="ARBA" id="ARBA00004141"/>
    </source>
</evidence>
<proteinExistence type="inferred from homology"/>
<dbReference type="Pfam" id="PF00892">
    <property type="entry name" value="EamA"/>
    <property type="match status" value="2"/>
</dbReference>
<feature type="transmembrane region" description="Helical" evidence="6">
    <location>
        <begin position="71"/>
        <end position="91"/>
    </location>
</feature>
<keyword evidence="9" id="KW-1185">Reference proteome</keyword>
<evidence type="ECO:0000256" key="2">
    <source>
        <dbReference type="ARBA" id="ARBA00007635"/>
    </source>
</evidence>
<feature type="transmembrane region" description="Helical" evidence="6">
    <location>
        <begin position="12"/>
        <end position="35"/>
    </location>
</feature>
<feature type="transmembrane region" description="Helical" evidence="6">
    <location>
        <begin position="103"/>
        <end position="124"/>
    </location>
</feature>
<keyword evidence="5 6" id="KW-0472">Membrane</keyword>
<dbReference type="InterPro" id="IPR037185">
    <property type="entry name" value="EmrE-like"/>
</dbReference>
<evidence type="ECO:0000259" key="7">
    <source>
        <dbReference type="Pfam" id="PF00892"/>
    </source>
</evidence>
<feature type="transmembrane region" description="Helical" evidence="6">
    <location>
        <begin position="178"/>
        <end position="198"/>
    </location>
</feature>
<evidence type="ECO:0000256" key="5">
    <source>
        <dbReference type="ARBA" id="ARBA00023136"/>
    </source>
</evidence>
<name>A0AAW2DSN0_9ROSI</name>
<evidence type="ECO:0000313" key="8">
    <source>
        <dbReference type="EMBL" id="KAL0013421.1"/>
    </source>
</evidence>
<dbReference type="EMBL" id="JAZDWU010000001">
    <property type="protein sequence ID" value="KAL0013421.1"/>
    <property type="molecule type" value="Genomic_DNA"/>
</dbReference>
<keyword evidence="4 6" id="KW-1133">Transmembrane helix</keyword>
<feature type="transmembrane region" description="Helical" evidence="6">
    <location>
        <begin position="210"/>
        <end position="230"/>
    </location>
</feature>
<evidence type="ECO:0000256" key="4">
    <source>
        <dbReference type="ARBA" id="ARBA00022989"/>
    </source>
</evidence>
<dbReference type="GO" id="GO:0022857">
    <property type="term" value="F:transmembrane transporter activity"/>
    <property type="evidence" value="ECO:0007669"/>
    <property type="project" value="InterPro"/>
</dbReference>
<evidence type="ECO:0000256" key="6">
    <source>
        <dbReference type="RuleBase" id="RU363077"/>
    </source>
</evidence>
<evidence type="ECO:0000256" key="3">
    <source>
        <dbReference type="ARBA" id="ARBA00022692"/>
    </source>
</evidence>
<reference evidence="8 9" key="1">
    <citation type="submission" date="2024-01" db="EMBL/GenBank/DDBJ databases">
        <title>A telomere-to-telomere, gap-free genome of sweet tea (Lithocarpus litseifolius).</title>
        <authorList>
            <person name="Zhou J."/>
        </authorList>
    </citation>
    <scope>NUCLEOTIDE SEQUENCE [LARGE SCALE GENOMIC DNA]</scope>
    <source>
        <strain evidence="8">Zhou-2022a</strain>
        <tissue evidence="8">Leaf</tissue>
    </source>
</reference>
<feature type="domain" description="EamA" evidence="7">
    <location>
        <begin position="10"/>
        <end position="148"/>
    </location>
</feature>
<feature type="transmembrane region" description="Helical" evidence="6">
    <location>
        <begin position="250"/>
        <end position="267"/>
    </location>
</feature>
<dbReference type="AlphaFoldDB" id="A0AAW2DSN0"/>
<feature type="transmembrane region" description="Helical" evidence="6">
    <location>
        <begin position="299"/>
        <end position="319"/>
    </location>
</feature>
<feature type="transmembrane region" description="Helical" evidence="6">
    <location>
        <begin position="136"/>
        <end position="154"/>
    </location>
</feature>
<feature type="domain" description="EamA" evidence="7">
    <location>
        <begin position="180"/>
        <end position="317"/>
    </location>
</feature>
<accession>A0AAW2DSN0</accession>
<gene>
    <name evidence="8" type="ORF">SO802_000490</name>
</gene>
<feature type="transmembrane region" description="Helical" evidence="6">
    <location>
        <begin position="274"/>
        <end position="293"/>
    </location>
</feature>
<dbReference type="SUPFAM" id="SSF103481">
    <property type="entry name" value="Multidrug resistance efflux transporter EmrE"/>
    <property type="match status" value="2"/>
</dbReference>